<dbReference type="InterPro" id="IPR004360">
    <property type="entry name" value="Glyas_Fos-R_dOase_dom"/>
</dbReference>
<proteinExistence type="predicted"/>
<dbReference type="Proteomes" id="UP000659344">
    <property type="component" value="Unassembled WGS sequence"/>
</dbReference>
<dbReference type="RefSeq" id="WP_188539975.1">
    <property type="nucleotide sequence ID" value="NZ_BMFT01000001.1"/>
</dbReference>
<dbReference type="SUPFAM" id="SSF54593">
    <property type="entry name" value="Glyoxalase/Bleomycin resistance protein/Dihydroxybiphenyl dioxygenase"/>
    <property type="match status" value="1"/>
</dbReference>
<feature type="domain" description="VOC" evidence="1">
    <location>
        <begin position="17"/>
        <end position="147"/>
    </location>
</feature>
<name>A0ABQ1YK87_9BACL</name>
<dbReference type="InterPro" id="IPR029068">
    <property type="entry name" value="Glyas_Bleomycin-R_OHBP_Dase"/>
</dbReference>
<keyword evidence="3" id="KW-1185">Reference proteome</keyword>
<dbReference type="PROSITE" id="PS51819">
    <property type="entry name" value="VOC"/>
    <property type="match status" value="1"/>
</dbReference>
<dbReference type="Pfam" id="PF00903">
    <property type="entry name" value="Glyoxalase"/>
    <property type="match status" value="1"/>
</dbReference>
<evidence type="ECO:0000313" key="2">
    <source>
        <dbReference type="EMBL" id="GGH27711.1"/>
    </source>
</evidence>
<sequence>MNNHSTELDTKHQLKFGTTIQVRLVSDLKKSQEYYRDVLGCKIDDWGHAERDGMIVILQQAISHEDVRPNAPSKKRTDYPTEWEGPEYGWDTFIHVGWNDIHDLTEEIRNKGGLFPNEPVTGSHGNWEFKNVYLQDPDKYTIVLGAMREIKG</sequence>
<evidence type="ECO:0000259" key="1">
    <source>
        <dbReference type="PROSITE" id="PS51819"/>
    </source>
</evidence>
<dbReference type="Gene3D" id="3.10.180.10">
    <property type="entry name" value="2,3-Dihydroxybiphenyl 1,2-Dioxygenase, domain 1"/>
    <property type="match status" value="1"/>
</dbReference>
<evidence type="ECO:0000313" key="3">
    <source>
        <dbReference type="Proteomes" id="UP000659344"/>
    </source>
</evidence>
<gene>
    <name evidence="2" type="ORF">GCM10008013_29300</name>
</gene>
<protein>
    <recommendedName>
        <fullName evidence="1">VOC domain-containing protein</fullName>
    </recommendedName>
</protein>
<dbReference type="CDD" id="cd06587">
    <property type="entry name" value="VOC"/>
    <property type="match status" value="1"/>
</dbReference>
<organism evidence="2 3">
    <name type="scientific">Paenibacillus segetis</name>
    <dbReference type="NCBI Taxonomy" id="1325360"/>
    <lineage>
        <taxon>Bacteria</taxon>
        <taxon>Bacillati</taxon>
        <taxon>Bacillota</taxon>
        <taxon>Bacilli</taxon>
        <taxon>Bacillales</taxon>
        <taxon>Paenibacillaceae</taxon>
        <taxon>Paenibacillus</taxon>
    </lineage>
</organism>
<reference evidence="3" key="1">
    <citation type="journal article" date="2019" name="Int. J. Syst. Evol. Microbiol.">
        <title>The Global Catalogue of Microorganisms (GCM) 10K type strain sequencing project: providing services to taxonomists for standard genome sequencing and annotation.</title>
        <authorList>
            <consortium name="The Broad Institute Genomics Platform"/>
            <consortium name="The Broad Institute Genome Sequencing Center for Infectious Disease"/>
            <person name="Wu L."/>
            <person name="Ma J."/>
        </authorList>
    </citation>
    <scope>NUCLEOTIDE SEQUENCE [LARGE SCALE GENOMIC DNA]</scope>
    <source>
        <strain evidence="3">CGMCC 1.12769</strain>
    </source>
</reference>
<accession>A0ABQ1YK87</accession>
<dbReference type="EMBL" id="BMFT01000001">
    <property type="protein sequence ID" value="GGH27711.1"/>
    <property type="molecule type" value="Genomic_DNA"/>
</dbReference>
<comment type="caution">
    <text evidence="2">The sequence shown here is derived from an EMBL/GenBank/DDBJ whole genome shotgun (WGS) entry which is preliminary data.</text>
</comment>
<dbReference type="InterPro" id="IPR037523">
    <property type="entry name" value="VOC_core"/>
</dbReference>